<dbReference type="InterPro" id="IPR004107">
    <property type="entry name" value="Integrase_SAM-like_N"/>
</dbReference>
<dbReference type="InterPro" id="IPR050090">
    <property type="entry name" value="Tyrosine_recombinase_XerCD"/>
</dbReference>
<dbReference type="OrthoDB" id="2285763at2"/>
<dbReference type="GO" id="GO:0015074">
    <property type="term" value="P:DNA integration"/>
    <property type="evidence" value="ECO:0007669"/>
    <property type="project" value="UniProtKB-KW"/>
</dbReference>
<comment type="similarity">
    <text evidence="1">Belongs to the 'phage' integrase family.</text>
</comment>
<dbReference type="InterPro" id="IPR002104">
    <property type="entry name" value="Integrase_catalytic"/>
</dbReference>
<evidence type="ECO:0000259" key="6">
    <source>
        <dbReference type="PROSITE" id="PS51898"/>
    </source>
</evidence>
<proteinExistence type="inferred from homology"/>
<keyword evidence="9" id="KW-1185">Reference proteome</keyword>
<dbReference type="PANTHER" id="PTHR30349">
    <property type="entry name" value="PHAGE INTEGRASE-RELATED"/>
    <property type="match status" value="1"/>
</dbReference>
<evidence type="ECO:0000259" key="7">
    <source>
        <dbReference type="PROSITE" id="PS51900"/>
    </source>
</evidence>
<dbReference type="InterPro" id="IPR044068">
    <property type="entry name" value="CB"/>
</dbReference>
<evidence type="ECO:0000256" key="3">
    <source>
        <dbReference type="ARBA" id="ARBA00023125"/>
    </source>
</evidence>
<keyword evidence="4" id="KW-0233">DNA recombination</keyword>
<dbReference type="InterPro" id="IPR013762">
    <property type="entry name" value="Integrase-like_cat_sf"/>
</dbReference>
<dbReference type="eggNOG" id="COG0582">
    <property type="taxonomic scope" value="Bacteria"/>
</dbReference>
<dbReference type="GO" id="GO:0006310">
    <property type="term" value="P:DNA recombination"/>
    <property type="evidence" value="ECO:0007669"/>
    <property type="project" value="UniProtKB-KW"/>
</dbReference>
<dbReference type="EMBL" id="AJAU01000005">
    <property type="protein sequence ID" value="EOL50466.1"/>
    <property type="molecule type" value="Genomic_DNA"/>
</dbReference>
<evidence type="ECO:0000256" key="4">
    <source>
        <dbReference type="ARBA" id="ARBA00023172"/>
    </source>
</evidence>
<organism evidence="8 9">
    <name type="scientific">Enterococcus caccae ATCC BAA-1240</name>
    <dbReference type="NCBI Taxonomy" id="1158612"/>
    <lineage>
        <taxon>Bacteria</taxon>
        <taxon>Bacillati</taxon>
        <taxon>Bacillota</taxon>
        <taxon>Bacilli</taxon>
        <taxon>Lactobacillales</taxon>
        <taxon>Enterococcaceae</taxon>
        <taxon>Enterococcus</taxon>
    </lineage>
</organism>
<accession>R3WRK4</accession>
<evidence type="ECO:0008006" key="10">
    <source>
        <dbReference type="Google" id="ProtNLM"/>
    </source>
</evidence>
<feature type="domain" description="Core-binding (CB)" evidence="7">
    <location>
        <begin position="62"/>
        <end position="149"/>
    </location>
</feature>
<dbReference type="GO" id="GO:0003677">
    <property type="term" value="F:DNA binding"/>
    <property type="evidence" value="ECO:0007669"/>
    <property type="project" value="UniProtKB-UniRule"/>
</dbReference>
<dbReference type="Gene3D" id="1.10.150.130">
    <property type="match status" value="1"/>
</dbReference>
<gene>
    <name evidence="8" type="ORF">UC7_00459</name>
</gene>
<feature type="domain" description="Tyr recombinase" evidence="6">
    <location>
        <begin position="163"/>
        <end position="362"/>
    </location>
</feature>
<evidence type="ECO:0000313" key="8">
    <source>
        <dbReference type="EMBL" id="EOL50466.1"/>
    </source>
</evidence>
<evidence type="ECO:0000256" key="1">
    <source>
        <dbReference type="ARBA" id="ARBA00008857"/>
    </source>
</evidence>
<dbReference type="Pfam" id="PF14659">
    <property type="entry name" value="Phage_int_SAM_3"/>
    <property type="match status" value="1"/>
</dbReference>
<dbReference type="SUPFAM" id="SSF56349">
    <property type="entry name" value="DNA breaking-rejoining enzymes"/>
    <property type="match status" value="1"/>
</dbReference>
<dbReference type="Pfam" id="PF00589">
    <property type="entry name" value="Phage_integrase"/>
    <property type="match status" value="1"/>
</dbReference>
<dbReference type="STRING" id="317735.RU98_GL000870"/>
<keyword evidence="3 5" id="KW-0238">DNA-binding</keyword>
<dbReference type="PANTHER" id="PTHR30349:SF64">
    <property type="entry name" value="PROPHAGE INTEGRASE INTD-RELATED"/>
    <property type="match status" value="1"/>
</dbReference>
<protein>
    <recommendedName>
        <fullName evidence="10">Tyr recombinase domain-containing protein</fullName>
    </recommendedName>
</protein>
<dbReference type="InterPro" id="IPR010998">
    <property type="entry name" value="Integrase_recombinase_N"/>
</dbReference>
<evidence type="ECO:0000313" key="9">
    <source>
        <dbReference type="Proteomes" id="UP000013840"/>
    </source>
</evidence>
<sequence length="372" mass="42314">MTRKGENIYKRKDGRWEGRYIKGRTQNGKIIYGSIYGRTYASVKEQLIHLKAKHLETNERFVPYEGTLKEWLVFWLTVDVKNRVKPTTYSNYVRLAEKHIFSSIGSTPLTKIRSNDLQNFIYELQDKGLSPGSVRNVITLLRKAFCEAHKKGYVTGNLYKTLELPKLKTAEIDVLTIPQQRKLEKVALQELGCSPIILSLYSGIRIGEISGLKWSDIDFESNVIHVRRTISRITNENSIDSKTKLVAGTPKSASSIRKIPLAKNLKKYLMNKKADSSSVYVIGTGSELMEPRAITYKFKKTIKTANLPDFKFHVLRHTFATRCIEKGADIASVSKILGHQSIKMTLDTYTGSLFETRKKAISTVDKLLVNEM</sequence>
<dbReference type="InterPro" id="IPR011010">
    <property type="entry name" value="DNA_brk_join_enz"/>
</dbReference>
<evidence type="ECO:0000256" key="2">
    <source>
        <dbReference type="ARBA" id="ARBA00022908"/>
    </source>
</evidence>
<dbReference type="PROSITE" id="PS51898">
    <property type="entry name" value="TYR_RECOMBINASE"/>
    <property type="match status" value="1"/>
</dbReference>
<dbReference type="CDD" id="cd01189">
    <property type="entry name" value="INT_ICEBs1_C_like"/>
    <property type="match status" value="1"/>
</dbReference>
<reference evidence="8 9" key="1">
    <citation type="submission" date="2013-02" db="EMBL/GenBank/DDBJ databases">
        <title>The Genome Sequence of Enterococcus caccae BAA-1240.</title>
        <authorList>
            <consortium name="The Broad Institute Genome Sequencing Platform"/>
            <consortium name="The Broad Institute Genome Sequencing Center for Infectious Disease"/>
            <person name="Earl A.M."/>
            <person name="Gilmore M.S."/>
            <person name="Lebreton F."/>
            <person name="Walker B."/>
            <person name="Young S.K."/>
            <person name="Zeng Q."/>
            <person name="Gargeya S."/>
            <person name="Fitzgerald M."/>
            <person name="Haas B."/>
            <person name="Abouelleil A."/>
            <person name="Alvarado L."/>
            <person name="Arachchi H.M."/>
            <person name="Berlin A.M."/>
            <person name="Chapman S.B."/>
            <person name="Dewar J."/>
            <person name="Goldberg J."/>
            <person name="Griggs A."/>
            <person name="Gujja S."/>
            <person name="Hansen M."/>
            <person name="Howarth C."/>
            <person name="Imamovic A."/>
            <person name="Larimer J."/>
            <person name="McCowan C."/>
            <person name="Murphy C."/>
            <person name="Neiman D."/>
            <person name="Pearson M."/>
            <person name="Priest M."/>
            <person name="Roberts A."/>
            <person name="Saif S."/>
            <person name="Shea T."/>
            <person name="Sisk P."/>
            <person name="Sykes S."/>
            <person name="Wortman J."/>
            <person name="Nusbaum C."/>
            <person name="Birren B."/>
        </authorList>
    </citation>
    <scope>NUCLEOTIDE SEQUENCE [LARGE SCALE GENOMIC DNA]</scope>
    <source>
        <strain evidence="8 9">ATCC BAA-1240</strain>
    </source>
</reference>
<keyword evidence="2" id="KW-0229">DNA integration</keyword>
<dbReference type="PATRIC" id="fig|1158612.3.peg.464"/>
<dbReference type="AlphaFoldDB" id="R3WRK4"/>
<name>R3WRK4_9ENTE</name>
<dbReference type="RefSeq" id="WP_010770642.1">
    <property type="nucleotide sequence ID" value="NZ_KB946332.1"/>
</dbReference>
<evidence type="ECO:0000256" key="5">
    <source>
        <dbReference type="PROSITE-ProRule" id="PRU01248"/>
    </source>
</evidence>
<dbReference type="PROSITE" id="PS51900">
    <property type="entry name" value="CB"/>
    <property type="match status" value="1"/>
</dbReference>
<comment type="caution">
    <text evidence="8">The sequence shown here is derived from an EMBL/GenBank/DDBJ whole genome shotgun (WGS) entry which is preliminary data.</text>
</comment>
<dbReference type="Proteomes" id="UP000013840">
    <property type="component" value="Unassembled WGS sequence"/>
</dbReference>
<dbReference type="Gene3D" id="1.10.443.10">
    <property type="entry name" value="Intergrase catalytic core"/>
    <property type="match status" value="1"/>
</dbReference>